<evidence type="ECO:0000256" key="1">
    <source>
        <dbReference type="ARBA" id="ARBA00004555"/>
    </source>
</evidence>
<dbReference type="EMBL" id="JAANYQ010000001">
    <property type="protein sequence ID" value="KAF4127019.1"/>
    <property type="molecule type" value="Genomic_DNA"/>
</dbReference>
<comment type="caution">
    <text evidence="8">The sequence shown here is derived from an EMBL/GenBank/DDBJ whole genome shotgun (WGS) entry which is preliminary data.</text>
</comment>
<evidence type="ECO:0000313" key="8">
    <source>
        <dbReference type="EMBL" id="KAF4127019.1"/>
    </source>
</evidence>
<organism evidence="8 9">
    <name type="scientific">Geosmithia morbida</name>
    <dbReference type="NCBI Taxonomy" id="1094350"/>
    <lineage>
        <taxon>Eukaryota</taxon>
        <taxon>Fungi</taxon>
        <taxon>Dikarya</taxon>
        <taxon>Ascomycota</taxon>
        <taxon>Pezizomycotina</taxon>
        <taxon>Sordariomycetes</taxon>
        <taxon>Hypocreomycetidae</taxon>
        <taxon>Hypocreales</taxon>
        <taxon>Bionectriaceae</taxon>
        <taxon>Geosmithia</taxon>
    </lineage>
</organism>
<evidence type="ECO:0000256" key="2">
    <source>
        <dbReference type="ARBA" id="ARBA00022448"/>
    </source>
</evidence>
<dbReference type="OrthoDB" id="10256906at2759"/>
<feature type="compositionally biased region" description="Polar residues" evidence="4">
    <location>
        <begin position="85"/>
        <end position="101"/>
    </location>
</feature>
<keyword evidence="3" id="KW-0333">Golgi apparatus</keyword>
<comment type="subcellular location">
    <subcellularLocation>
        <location evidence="1">Golgi apparatus</location>
    </subcellularLocation>
</comment>
<feature type="compositionally biased region" description="Polar residues" evidence="4">
    <location>
        <begin position="617"/>
        <end position="626"/>
    </location>
</feature>
<dbReference type="RefSeq" id="XP_035325671.1">
    <property type="nucleotide sequence ID" value="XM_035462741.1"/>
</dbReference>
<dbReference type="Pfam" id="PF23036">
    <property type="entry name" value="TRAPPC10_1st"/>
    <property type="match status" value="1"/>
</dbReference>
<dbReference type="GO" id="GO:0005829">
    <property type="term" value="C:cytosol"/>
    <property type="evidence" value="ECO:0007669"/>
    <property type="project" value="GOC"/>
</dbReference>
<dbReference type="GO" id="GO:0034498">
    <property type="term" value="P:early endosome to Golgi transport"/>
    <property type="evidence" value="ECO:0007669"/>
    <property type="project" value="TreeGrafter"/>
</dbReference>
<feature type="region of interest" description="Disordered" evidence="4">
    <location>
        <begin position="61"/>
        <end position="139"/>
    </location>
</feature>
<dbReference type="Pfam" id="PF12584">
    <property type="entry name" value="TRAPPC10"/>
    <property type="match status" value="1"/>
</dbReference>
<evidence type="ECO:0000256" key="4">
    <source>
        <dbReference type="SAM" id="MobiDB-lite"/>
    </source>
</evidence>
<feature type="region of interest" description="Disordered" evidence="4">
    <location>
        <begin position="591"/>
        <end position="633"/>
    </location>
</feature>
<dbReference type="GeneID" id="55966987"/>
<dbReference type="Pfam" id="PF24965">
    <property type="entry name" value="TRS130_4HB"/>
    <property type="match status" value="1"/>
</dbReference>
<feature type="compositionally biased region" description="Acidic residues" evidence="4">
    <location>
        <begin position="709"/>
        <end position="718"/>
    </location>
</feature>
<accession>A0A9P4Z5E8</accession>
<dbReference type="Pfam" id="PF23274">
    <property type="entry name" value="DUF7077"/>
    <property type="match status" value="1"/>
</dbReference>
<feature type="region of interest" description="Disordered" evidence="4">
    <location>
        <begin position="207"/>
        <end position="233"/>
    </location>
</feature>
<feature type="domain" description="TRAPPC10/Trs130 C-terminal" evidence="5">
    <location>
        <begin position="1370"/>
        <end position="1531"/>
    </location>
</feature>
<dbReference type="InterPro" id="IPR056913">
    <property type="entry name" value="TRAPPC10/Trs130_N"/>
</dbReference>
<name>A0A9P4Z5E8_9HYPO</name>
<evidence type="ECO:0000259" key="6">
    <source>
        <dbReference type="Pfam" id="PF23036"/>
    </source>
</evidence>
<evidence type="ECO:0000259" key="5">
    <source>
        <dbReference type="Pfam" id="PF12584"/>
    </source>
</evidence>
<sequence>MEQQNASSSKVTVEYHDPHDVYKLLAPGLIPRLPLHDLHWKSHSGPLRSIETLHVDLVRGGAGDEQQQQQPTSSSTLTPTSSITRRSNSTARDDGFQTQSVGGRAPSSETAESSSQAAGPTAFGGASSGGRRRHQIPGLRRTPYLKALLVRCDDNDSYKNSVRSEVREWIKNNTPPSSGSKRGSNQERHDAYEWVIVHVVIPNTAAATQPRSASAKLESGTAETKTTSRWRTGSTPLLDKFRSDFNGSSKSAVDRITQIRIGINDVPYDHLPRVVPAVPTGYSETEQDAEHAWAELIAKFKSLILTSFDKRVTQYEEDIKEKDSQRTLPGWNFCTFFILKEGLAQGFENVGLVEDALVGYDELSVGLDSVVKEQAEASSPAHNGGVLLGYTEAVRKSIENIISEAQEDDGNDEEAVVDLQQPKDTAKEQFDEIPISSTKKPYRDLILANNVSVFDFRCYIFSRQIALLLRLGNAQSTREELLAKLKEQQASILHGVAPQAPPPQKKTTESENLSRLAEICRRTLEFIPAVSSLLRQDIITALEATVSDESSLAERLGASKAEVIDNTVASFAFSVAQQILAQTSTKAVPIPPSTLPPVGEEEPKASIPEPKTMMHPSRTSSLNVRPTQRPPPSPNVFAGRSATLSDADAHNTHHLRAGLEELAAKRADLYLLSRSILNGLGKKRGWSNGWDHAPLIGEVNVPKMQEVSLDDDNDDEENVSTTADDEAKKPSTVGINSKLLRTAVDNPDDFYRLYEILTDKSLRHFIVSGHDYSVHADMSDLAVLKFYLKEYRAATSFFCQTTPFFGDSGWSWLELSMLVMYTRCLQEIKSKEYVRVALKLLTKACAAEEERWRRVASSTSTRVKAANVVDLIDMSAISEVVGSITDLAASTPVEAQMPLLNFATDVELTGPPVYHDSRDSCELAVSLRSLLPGDLKIDSAALRVSCTNANGPFKELLFKAGAGAVLSRGHNTIKLECKSVIPGDYKVDHLSIVSGNLVLHYDRNILQKETAPNYVFRKPYVRLYQRAGAFDVELVASKHTSLDKSNCLDLIVRPGWNSLSKCEIRVKPATGGLRLLMTEAKLVGSEGGFAKPPESGVFHLNPVGAGKTVTVRFPFTVENDVGVVAAKLEATYKTDSDPDSDSTFHFAKSQPVSVALALNVNVQDVFKHESLFSRFSVTTATRSPLRLFGSELQGTKLFESTSGRAPSGTVIVFAKQPATFLYKIKRTKTGDPSKPDGPAKKAEKTMYLKLYYSQVDSEVEEVIRLTISKALEQTSLAPLQRAIEAVIIGHVRAAMDGPSLERAALLGEIPMGFLLGIKWREHFGGLGKVPGTKQDIGATVSAFFEEWLSSHRRVSLPSGGVMEKASIMIPVEVQSISVVHTADMRLNLTSGQAAKQVPPPPTAIVTIGQVVPATVHLRWTRRWDTSATGPSQDKEFSYEVAAPPEAWLLGGRRKGHFVIPGTAANDPSSSSSSTAETEADIPLTLIAQREGHLAYPGVEIREIGPDGEPLDSHAQSFELDFRNLGETIHVVGGRHHVTVSLDASGPGGQPLVLSGERMNKGERIVA</sequence>
<feature type="domain" description="TRAPPC10/Trs130 N-terminal" evidence="6">
    <location>
        <begin position="138"/>
        <end position="475"/>
    </location>
</feature>
<feature type="compositionally biased region" description="Low complexity" evidence="4">
    <location>
        <begin position="105"/>
        <end position="118"/>
    </location>
</feature>
<keyword evidence="2" id="KW-0813">Transport</keyword>
<feature type="compositionally biased region" description="Low complexity" evidence="4">
    <location>
        <begin position="66"/>
        <end position="84"/>
    </location>
</feature>
<dbReference type="PANTHER" id="PTHR13251">
    <property type="entry name" value="EPILEPSY HOLOPROSENCEPHALY CANDIDATE 1/TMEM1"/>
    <property type="match status" value="1"/>
</dbReference>
<keyword evidence="9" id="KW-1185">Reference proteome</keyword>
<dbReference type="InterPro" id="IPR022233">
    <property type="entry name" value="TRAPPC10/Trs130_C"/>
</dbReference>
<evidence type="ECO:0000259" key="7">
    <source>
        <dbReference type="Pfam" id="PF23274"/>
    </source>
</evidence>
<dbReference type="InterPro" id="IPR045126">
    <property type="entry name" value="TRAPPC10/Trs130"/>
</dbReference>
<reference evidence="8" key="1">
    <citation type="submission" date="2020-03" db="EMBL/GenBank/DDBJ databases">
        <title>Site-based positive gene gene selection in Geosmithia morbida across the United States reveals a broad range of putative effectors and factors for local host and environmental adapation.</title>
        <authorList>
            <person name="Onufrak A."/>
            <person name="Murdoch R.W."/>
            <person name="Gazis R."/>
            <person name="Huff M."/>
            <person name="Staton M."/>
            <person name="Klingeman W."/>
            <person name="Hadziabdic D."/>
        </authorList>
    </citation>
    <scope>NUCLEOTIDE SEQUENCE</scope>
    <source>
        <strain evidence="8">1262</strain>
    </source>
</reference>
<feature type="compositionally biased region" description="Polar residues" evidence="4">
    <location>
        <begin position="221"/>
        <end position="233"/>
    </location>
</feature>
<dbReference type="PANTHER" id="PTHR13251:SF3">
    <property type="entry name" value="TRAFFICKING PROTEIN PARTICLE COMPLEX SUBUNIT 10"/>
    <property type="match status" value="1"/>
</dbReference>
<feature type="domain" description="DUF7077" evidence="7">
    <location>
        <begin position="1028"/>
        <end position="1150"/>
    </location>
</feature>
<evidence type="ECO:0000313" key="9">
    <source>
        <dbReference type="Proteomes" id="UP000749293"/>
    </source>
</evidence>
<dbReference type="GO" id="GO:0006891">
    <property type="term" value="P:intra-Golgi vesicle-mediated transport"/>
    <property type="evidence" value="ECO:0007669"/>
    <property type="project" value="TreeGrafter"/>
</dbReference>
<dbReference type="GO" id="GO:1990071">
    <property type="term" value="C:TRAPPII protein complex"/>
    <property type="evidence" value="ECO:0007669"/>
    <property type="project" value="InterPro"/>
</dbReference>
<evidence type="ECO:0000256" key="3">
    <source>
        <dbReference type="ARBA" id="ARBA00023034"/>
    </source>
</evidence>
<gene>
    <name evidence="8" type="ORF">GMORB2_0757</name>
</gene>
<dbReference type="InterPro" id="IPR055505">
    <property type="entry name" value="DUF7077"/>
</dbReference>
<protein>
    <submittedName>
        <fullName evidence="8">Trafficking protein particle complex subunit 10</fullName>
    </submittedName>
</protein>
<feature type="region of interest" description="Disordered" evidence="4">
    <location>
        <begin position="709"/>
        <end position="728"/>
    </location>
</feature>
<dbReference type="Proteomes" id="UP000749293">
    <property type="component" value="Unassembled WGS sequence"/>
</dbReference>
<proteinExistence type="predicted"/>